<sequence length="686" mass="78023">MSGRHRSQRTEVACAECRRRKLKCEGTRPTCSRCETIGQECHYHSPSNTQKRRGRPQSDPQDLLRRIEELESQLSLLKENQRHECGDSCKIRNPLQLGNCYGSSLSEQKSQSTSGRIIDVETETSVDELATHALTETSEGDIGYFGPSSNYSIFRLLSKLFMESALRRCQITTTSTEDYNISHEQGMLKRVPDNSPRDSNRSTESTHALPTGEEGLYLIQRFSTTIGVILPYVNPEQLSDAYQKASRGNSPRFRRTLLILLNMVWAHASASLQRPEAETFYQRAMELSDNQTIERPSFELAQALLLMSIYEQNHQRSILSYTTHAMCVKASMQIGLHSTSVRESYGHELGRLRQRIWAGVSNNDRILGLTQGRPFLIPVAKICLNQAFESSGSVSSLLLSHLTASTSLLAEAIHQLYDNNLDTGQSPDMQELIRDRSQLKWRLEQWADNLTFFGGVASSHELSDQSINLDTRQAARVLLSIQYHRLGLTINFPLVSRFLQFMTNHSYVGKRTLGQIQQAGLQVMRDDWHAVQELNRLISLVSTHASFLDMYSAWYTCNYTVFTVVLHCLTLFLIHQQDPTVGLGIEPSQMRQEIDASLLIMREIRRGSVINRKAEYCIQRLLVVFDALENQPPDRSDLALDPVTAEFLLQHIKRPTLEFLTQYSLFEGSDQNQSFLDLYSKIPLCE</sequence>
<dbReference type="AlphaFoldDB" id="A0AAD4CZQ3"/>
<keyword evidence="2" id="KW-0805">Transcription regulation</keyword>
<protein>
    <recommendedName>
        <fullName evidence="7">Zn(2)-C6 fungal-type domain-containing protein</fullName>
    </recommendedName>
</protein>
<dbReference type="PROSITE" id="PS50048">
    <property type="entry name" value="ZN2_CY6_FUNGAL_2"/>
    <property type="match status" value="1"/>
</dbReference>
<evidence type="ECO:0000256" key="3">
    <source>
        <dbReference type="ARBA" id="ARBA00023125"/>
    </source>
</evidence>
<dbReference type="InterPro" id="IPR007219">
    <property type="entry name" value="XnlR_reg_dom"/>
</dbReference>
<dbReference type="GO" id="GO:0000981">
    <property type="term" value="F:DNA-binding transcription factor activity, RNA polymerase II-specific"/>
    <property type="evidence" value="ECO:0007669"/>
    <property type="project" value="InterPro"/>
</dbReference>
<feature type="compositionally biased region" description="Basic and acidic residues" evidence="6">
    <location>
        <begin position="186"/>
        <end position="201"/>
    </location>
</feature>
<keyword evidence="9" id="KW-1185">Reference proteome</keyword>
<keyword evidence="5" id="KW-0539">Nucleus</keyword>
<reference evidence="8" key="1">
    <citation type="journal article" date="2019" name="Beilstein J. Org. Chem.">
        <title>Nanangenines: drimane sesquiterpenoids as the dominant metabolite cohort of a novel Australian fungus, Aspergillus nanangensis.</title>
        <authorList>
            <person name="Lacey H.J."/>
            <person name="Gilchrist C.L.M."/>
            <person name="Crombie A."/>
            <person name="Kalaitzis J.A."/>
            <person name="Vuong D."/>
            <person name="Rutledge P.J."/>
            <person name="Turner P."/>
            <person name="Pitt J.I."/>
            <person name="Lacey E."/>
            <person name="Chooi Y.H."/>
            <person name="Piggott A.M."/>
        </authorList>
    </citation>
    <scope>NUCLEOTIDE SEQUENCE</scope>
    <source>
        <strain evidence="8">MST-FP2251</strain>
    </source>
</reference>
<dbReference type="GO" id="GO:0005634">
    <property type="term" value="C:nucleus"/>
    <property type="evidence" value="ECO:0007669"/>
    <property type="project" value="TreeGrafter"/>
</dbReference>
<dbReference type="Pfam" id="PF00172">
    <property type="entry name" value="Zn_clus"/>
    <property type="match status" value="1"/>
</dbReference>
<comment type="caution">
    <text evidence="8">The sequence shown here is derived from an EMBL/GenBank/DDBJ whole genome shotgun (WGS) entry which is preliminary data.</text>
</comment>
<gene>
    <name evidence="8" type="ORF">FE257_006597</name>
</gene>
<dbReference type="Proteomes" id="UP001194746">
    <property type="component" value="Unassembled WGS sequence"/>
</dbReference>
<keyword evidence="3" id="KW-0238">DNA-binding</keyword>
<dbReference type="Gene3D" id="4.10.240.10">
    <property type="entry name" value="Zn(2)-C6 fungal-type DNA-binding domain"/>
    <property type="match status" value="1"/>
</dbReference>
<dbReference type="GO" id="GO:0000978">
    <property type="term" value="F:RNA polymerase II cis-regulatory region sequence-specific DNA binding"/>
    <property type="evidence" value="ECO:0007669"/>
    <property type="project" value="TreeGrafter"/>
</dbReference>
<reference evidence="8" key="2">
    <citation type="submission" date="2020-02" db="EMBL/GenBank/DDBJ databases">
        <authorList>
            <person name="Gilchrist C.L.M."/>
            <person name="Chooi Y.-H."/>
        </authorList>
    </citation>
    <scope>NUCLEOTIDE SEQUENCE</scope>
    <source>
        <strain evidence="8">MST-FP2251</strain>
    </source>
</reference>
<dbReference type="PANTHER" id="PTHR47424">
    <property type="entry name" value="REGULATORY PROTEIN GAL4"/>
    <property type="match status" value="1"/>
</dbReference>
<dbReference type="PANTHER" id="PTHR47424:SF3">
    <property type="entry name" value="REGULATORY PROTEIN GAL4"/>
    <property type="match status" value="1"/>
</dbReference>
<dbReference type="PROSITE" id="PS00463">
    <property type="entry name" value="ZN2_CY6_FUNGAL_1"/>
    <property type="match status" value="1"/>
</dbReference>
<dbReference type="InterPro" id="IPR051127">
    <property type="entry name" value="Fungal_SecMet_Regulators"/>
</dbReference>
<feature type="region of interest" description="Disordered" evidence="6">
    <location>
        <begin position="181"/>
        <end position="209"/>
    </location>
</feature>
<dbReference type="CDD" id="cd00067">
    <property type="entry name" value="GAL4"/>
    <property type="match status" value="1"/>
</dbReference>
<evidence type="ECO:0000256" key="6">
    <source>
        <dbReference type="SAM" id="MobiDB-lite"/>
    </source>
</evidence>
<evidence type="ECO:0000256" key="4">
    <source>
        <dbReference type="ARBA" id="ARBA00023163"/>
    </source>
</evidence>
<feature type="domain" description="Zn(2)-C6 fungal-type" evidence="7">
    <location>
        <begin position="13"/>
        <end position="43"/>
    </location>
</feature>
<dbReference type="SMART" id="SM00066">
    <property type="entry name" value="GAL4"/>
    <property type="match status" value="1"/>
</dbReference>
<keyword evidence="1" id="KW-0479">Metal-binding</keyword>
<keyword evidence="4" id="KW-0804">Transcription</keyword>
<proteinExistence type="predicted"/>
<evidence type="ECO:0000256" key="1">
    <source>
        <dbReference type="ARBA" id="ARBA00022723"/>
    </source>
</evidence>
<name>A0AAD4CZQ3_ASPNN</name>
<dbReference type="Pfam" id="PF04082">
    <property type="entry name" value="Fungal_trans"/>
    <property type="match status" value="1"/>
</dbReference>
<evidence type="ECO:0000313" key="8">
    <source>
        <dbReference type="EMBL" id="KAF9894707.1"/>
    </source>
</evidence>
<evidence type="ECO:0000256" key="5">
    <source>
        <dbReference type="ARBA" id="ARBA00023242"/>
    </source>
</evidence>
<dbReference type="GO" id="GO:0000435">
    <property type="term" value="P:positive regulation of transcription from RNA polymerase II promoter by galactose"/>
    <property type="evidence" value="ECO:0007669"/>
    <property type="project" value="TreeGrafter"/>
</dbReference>
<evidence type="ECO:0000256" key="2">
    <source>
        <dbReference type="ARBA" id="ARBA00023015"/>
    </source>
</evidence>
<evidence type="ECO:0000313" key="9">
    <source>
        <dbReference type="Proteomes" id="UP001194746"/>
    </source>
</evidence>
<organism evidence="8 9">
    <name type="scientific">Aspergillus nanangensis</name>
    <dbReference type="NCBI Taxonomy" id="2582783"/>
    <lineage>
        <taxon>Eukaryota</taxon>
        <taxon>Fungi</taxon>
        <taxon>Dikarya</taxon>
        <taxon>Ascomycota</taxon>
        <taxon>Pezizomycotina</taxon>
        <taxon>Eurotiomycetes</taxon>
        <taxon>Eurotiomycetidae</taxon>
        <taxon>Eurotiales</taxon>
        <taxon>Aspergillaceae</taxon>
        <taxon>Aspergillus</taxon>
        <taxon>Aspergillus subgen. Circumdati</taxon>
    </lineage>
</organism>
<dbReference type="InterPro" id="IPR036864">
    <property type="entry name" value="Zn2-C6_fun-type_DNA-bd_sf"/>
</dbReference>
<dbReference type="GO" id="GO:0006351">
    <property type="term" value="P:DNA-templated transcription"/>
    <property type="evidence" value="ECO:0007669"/>
    <property type="project" value="InterPro"/>
</dbReference>
<dbReference type="InterPro" id="IPR001138">
    <property type="entry name" value="Zn2Cys6_DnaBD"/>
</dbReference>
<dbReference type="SUPFAM" id="SSF57701">
    <property type="entry name" value="Zn2/Cys6 DNA-binding domain"/>
    <property type="match status" value="1"/>
</dbReference>
<accession>A0AAD4CZQ3</accession>
<dbReference type="CDD" id="cd12148">
    <property type="entry name" value="fungal_TF_MHR"/>
    <property type="match status" value="1"/>
</dbReference>
<dbReference type="GO" id="GO:0008270">
    <property type="term" value="F:zinc ion binding"/>
    <property type="evidence" value="ECO:0007669"/>
    <property type="project" value="InterPro"/>
</dbReference>
<dbReference type="EMBL" id="VCAU01000003">
    <property type="protein sequence ID" value="KAF9894707.1"/>
    <property type="molecule type" value="Genomic_DNA"/>
</dbReference>
<evidence type="ECO:0000259" key="7">
    <source>
        <dbReference type="PROSITE" id="PS50048"/>
    </source>
</evidence>